<dbReference type="AlphaFoldDB" id="M5CEF5"/>
<dbReference type="HOGENOM" id="CLU_1866504_0_0_1"/>
<feature type="region of interest" description="Disordered" evidence="1">
    <location>
        <begin position="87"/>
        <end position="137"/>
    </location>
</feature>
<dbReference type="EMBL" id="CAOJ01017296">
    <property type="protein sequence ID" value="CCO37570.1"/>
    <property type="molecule type" value="Genomic_DNA"/>
</dbReference>
<accession>M5CEF5</accession>
<organism evidence="2 3">
    <name type="scientific">Thanatephorus cucumeris (strain AG1-IB / isolate 7/3/14)</name>
    <name type="common">Lettuce bottom rot fungus</name>
    <name type="synonym">Rhizoctonia solani</name>
    <dbReference type="NCBI Taxonomy" id="1108050"/>
    <lineage>
        <taxon>Eukaryota</taxon>
        <taxon>Fungi</taxon>
        <taxon>Dikarya</taxon>
        <taxon>Basidiomycota</taxon>
        <taxon>Agaricomycotina</taxon>
        <taxon>Agaricomycetes</taxon>
        <taxon>Cantharellales</taxon>
        <taxon>Ceratobasidiaceae</taxon>
        <taxon>Rhizoctonia</taxon>
        <taxon>Rhizoctonia solani AG-1</taxon>
    </lineage>
</organism>
<name>M5CEF5_THACB</name>
<evidence type="ECO:0000313" key="2">
    <source>
        <dbReference type="EMBL" id="CCO37570.1"/>
    </source>
</evidence>
<gene>
    <name evidence="2" type="ORF">BN14_11726</name>
</gene>
<evidence type="ECO:0000256" key="1">
    <source>
        <dbReference type="SAM" id="MobiDB-lite"/>
    </source>
</evidence>
<sequence length="137" mass="14401">MYCSPESLADPSRDQSAYALDPLQVPELMDGRVLLTWPVSKLGNAVGKVKKDCIDGDDLEVPQVKLSLTATVAALRAQYFSSLQKICNSDPESANPPPLSQTTVPQPAGASARLSKSGQGVGSDVSPAPPTCETRTC</sequence>
<reference evidence="2 3" key="1">
    <citation type="journal article" date="2013" name="J. Biotechnol.">
        <title>Establishment and interpretation of the genome sequence of the phytopathogenic fungus Rhizoctonia solani AG1-IB isolate 7/3/14.</title>
        <authorList>
            <person name="Wibberg D.W."/>
            <person name="Jelonek L.J."/>
            <person name="Rupp O.R."/>
            <person name="Hennig M.H."/>
            <person name="Eikmeyer F.E."/>
            <person name="Goesmann A.G."/>
            <person name="Hartmann A.H."/>
            <person name="Borriss R.B."/>
            <person name="Grosch R.G."/>
            <person name="Puehler A.P."/>
            <person name="Schlueter A.S."/>
        </authorList>
    </citation>
    <scope>NUCLEOTIDE SEQUENCE [LARGE SCALE GENOMIC DNA]</scope>
    <source>
        <strain evidence="3">AG1-IB / isolate 7/3/14</strain>
    </source>
</reference>
<proteinExistence type="predicted"/>
<dbReference type="Proteomes" id="UP000012065">
    <property type="component" value="Unassembled WGS sequence"/>
</dbReference>
<evidence type="ECO:0000313" key="3">
    <source>
        <dbReference type="Proteomes" id="UP000012065"/>
    </source>
</evidence>
<protein>
    <submittedName>
        <fullName evidence="2">Uncharacterized protein</fullName>
    </submittedName>
</protein>
<comment type="caution">
    <text evidence="2">The sequence shown here is derived from an EMBL/GenBank/DDBJ whole genome shotgun (WGS) entry which is preliminary data.</text>
</comment>